<dbReference type="Pfam" id="PF17921">
    <property type="entry name" value="Integrase_H2C2"/>
    <property type="match status" value="1"/>
</dbReference>
<sequence>MQLQEEQLKDSVTKNLMEWMKHGPPERKHIVKECPALRHYWLCFQQLSMRDGVVYYKWKTIDGEKELFIVPESLKKEVLEVCHKSVLAAHPGIHRTVEKKCHEFARKSLKKSSEHQKRLHDLRKHEHTFETGDLVYAMDTARKIGKSPKLQAQWKGPYVVSKRLDKVLYEICNQKTTTVLHHDRLKPAMLDSVPLWITRQRRKLKSIEAEVLNIPEVETCLPEILEAEDPDSGGTVNENDRQSQELVAEISDEYDAFTDDEPDSLGKENSGLEDQTIISVDQTIQSLDSGVNITENTIKDSTIPDTETEQKELLSLDSGTLSPVSSGGKTNVNVTKKTESLNDALNPKMSNKTDDSSDSSESRTQAPDSHGNHQMTKEEHPPKISRYGRKINQPLRFKDGQ</sequence>
<evidence type="ECO:0000259" key="2">
    <source>
        <dbReference type="Pfam" id="PF17921"/>
    </source>
</evidence>
<proteinExistence type="predicted"/>
<dbReference type="Gene3D" id="1.10.340.70">
    <property type="match status" value="1"/>
</dbReference>
<gene>
    <name evidence="4" type="ORF">MEDL_64983</name>
</gene>
<feature type="domain" description="Integrase zinc-binding" evidence="2">
    <location>
        <begin position="70"/>
        <end position="111"/>
    </location>
</feature>
<dbReference type="Pfam" id="PF22938">
    <property type="entry name" value="Integrase_p58_C"/>
    <property type="match status" value="1"/>
</dbReference>
<reference evidence="4" key="1">
    <citation type="submission" date="2021-03" db="EMBL/GenBank/DDBJ databases">
        <authorList>
            <person name="Bekaert M."/>
        </authorList>
    </citation>
    <scope>NUCLEOTIDE SEQUENCE</scope>
</reference>
<comment type="caution">
    <text evidence="4">The sequence shown here is derived from an EMBL/GenBank/DDBJ whole genome shotgun (WGS) entry which is preliminary data.</text>
</comment>
<evidence type="ECO:0000259" key="3">
    <source>
        <dbReference type="Pfam" id="PF22938"/>
    </source>
</evidence>
<protein>
    <recommendedName>
        <fullName evidence="6">Integrase zinc-binding domain-containing protein</fullName>
    </recommendedName>
</protein>
<organism evidence="4 5">
    <name type="scientific">Mytilus edulis</name>
    <name type="common">Blue mussel</name>
    <dbReference type="NCBI Taxonomy" id="6550"/>
    <lineage>
        <taxon>Eukaryota</taxon>
        <taxon>Metazoa</taxon>
        <taxon>Spiralia</taxon>
        <taxon>Lophotrochozoa</taxon>
        <taxon>Mollusca</taxon>
        <taxon>Bivalvia</taxon>
        <taxon>Autobranchia</taxon>
        <taxon>Pteriomorphia</taxon>
        <taxon>Mytilida</taxon>
        <taxon>Mytiloidea</taxon>
        <taxon>Mytilidae</taxon>
        <taxon>Mytilinae</taxon>
        <taxon>Mytilus</taxon>
    </lineage>
</organism>
<dbReference type="Proteomes" id="UP000683360">
    <property type="component" value="Unassembled WGS sequence"/>
</dbReference>
<dbReference type="Gene3D" id="2.30.30.850">
    <property type="match status" value="1"/>
</dbReference>
<evidence type="ECO:0000313" key="4">
    <source>
        <dbReference type="EMBL" id="CAG2253446.1"/>
    </source>
</evidence>
<dbReference type="EMBL" id="CAJPWZ010003151">
    <property type="protein sequence ID" value="CAG2253446.1"/>
    <property type="molecule type" value="Genomic_DNA"/>
</dbReference>
<keyword evidence="5" id="KW-1185">Reference proteome</keyword>
<evidence type="ECO:0000256" key="1">
    <source>
        <dbReference type="SAM" id="MobiDB-lite"/>
    </source>
</evidence>
<dbReference type="AlphaFoldDB" id="A0A8S3VA03"/>
<evidence type="ECO:0000313" key="5">
    <source>
        <dbReference type="Proteomes" id="UP000683360"/>
    </source>
</evidence>
<feature type="region of interest" description="Disordered" evidence="1">
    <location>
        <begin position="298"/>
        <end position="401"/>
    </location>
</feature>
<accession>A0A8S3VA03</accession>
<dbReference type="InterPro" id="IPR054465">
    <property type="entry name" value="Integrase_p58-like_C"/>
</dbReference>
<dbReference type="InterPro" id="IPR041588">
    <property type="entry name" value="Integrase_H2C2"/>
</dbReference>
<feature type="domain" description="Integrase p58-like C-terminal" evidence="3">
    <location>
        <begin position="156"/>
        <end position="187"/>
    </location>
</feature>
<name>A0A8S3VA03_MYTED</name>
<dbReference type="OrthoDB" id="413122at2759"/>
<feature type="compositionally biased region" description="Polar residues" evidence="1">
    <location>
        <begin position="317"/>
        <end position="335"/>
    </location>
</feature>
<evidence type="ECO:0008006" key="6">
    <source>
        <dbReference type="Google" id="ProtNLM"/>
    </source>
</evidence>